<dbReference type="PRINTS" id="PR00081">
    <property type="entry name" value="GDHRDH"/>
</dbReference>
<comment type="similarity">
    <text evidence="1">Belongs to the short-chain dehydrogenases/reductases (SDR) family.</text>
</comment>
<dbReference type="PRINTS" id="PR00080">
    <property type="entry name" value="SDRFAMILY"/>
</dbReference>
<keyword evidence="2" id="KW-0560">Oxidoreductase</keyword>
<proteinExistence type="inferred from homology"/>
<gene>
    <name evidence="3" type="ORF">SD70_06295</name>
</gene>
<dbReference type="PANTHER" id="PTHR24321:SF8">
    <property type="entry name" value="ESTRADIOL 17-BETA-DEHYDROGENASE 8-RELATED"/>
    <property type="match status" value="1"/>
</dbReference>
<keyword evidence="4" id="KW-1185">Reference proteome</keyword>
<evidence type="ECO:0000313" key="3">
    <source>
        <dbReference type="EMBL" id="KIL41491.1"/>
    </source>
</evidence>
<dbReference type="InterPro" id="IPR036291">
    <property type="entry name" value="NAD(P)-bd_dom_sf"/>
</dbReference>
<dbReference type="Proteomes" id="UP000031967">
    <property type="component" value="Unassembled WGS sequence"/>
</dbReference>
<dbReference type="InterPro" id="IPR020904">
    <property type="entry name" value="Sc_DH/Rdtase_CS"/>
</dbReference>
<comment type="caution">
    <text evidence="3">The sequence shown here is derived from an EMBL/GenBank/DDBJ whole genome shotgun (WGS) entry which is preliminary data.</text>
</comment>
<dbReference type="Pfam" id="PF13561">
    <property type="entry name" value="adh_short_C2"/>
    <property type="match status" value="1"/>
</dbReference>
<dbReference type="EMBL" id="JXAK01000008">
    <property type="protein sequence ID" value="KIL41491.1"/>
    <property type="molecule type" value="Genomic_DNA"/>
</dbReference>
<sequence length="243" mass="26190">MRYYFRRKRGIGRQLAAAYCRAGARVTLGDIDAKHGEAAAAAMRAEGGTAQFVAADMRRPGDIAGLVERAANVYGAVDIVINNAGIGRWKSPYELTLEEWDDVLNTNLRGTFLCAREAAARMRQSGRGGSIVNIASTRAFMSEPNSEAYAASKGGIVALTHALAVSLGPDRIRVNCISPGWIETGDYDALREADHAQHPAGRVGMPQDIVKACFYLTDPDNSFVTGANITVDGGMTRKMMYLE</sequence>
<dbReference type="Gene3D" id="3.40.50.720">
    <property type="entry name" value="NAD(P)-binding Rossmann-like Domain"/>
    <property type="match status" value="1"/>
</dbReference>
<accession>A0ABR5AKC9</accession>
<evidence type="ECO:0000313" key="4">
    <source>
        <dbReference type="Proteomes" id="UP000031967"/>
    </source>
</evidence>
<evidence type="ECO:0000256" key="2">
    <source>
        <dbReference type="ARBA" id="ARBA00023002"/>
    </source>
</evidence>
<reference evidence="3 4" key="1">
    <citation type="submission" date="2014-12" db="EMBL/GenBank/DDBJ databases">
        <title>Draft genome sequence of Paenibacillus kamchatkensis strain B-2647.</title>
        <authorList>
            <person name="Karlyshev A.V."/>
            <person name="Kudryashova E.B."/>
        </authorList>
    </citation>
    <scope>NUCLEOTIDE SEQUENCE [LARGE SCALE GENOMIC DNA]</scope>
    <source>
        <strain evidence="3 4">VKM B-2647</strain>
    </source>
</reference>
<dbReference type="PANTHER" id="PTHR24321">
    <property type="entry name" value="DEHYDROGENASES, SHORT CHAIN"/>
    <property type="match status" value="1"/>
</dbReference>
<dbReference type="PROSITE" id="PS00061">
    <property type="entry name" value="ADH_SHORT"/>
    <property type="match status" value="1"/>
</dbReference>
<organism evidence="3 4">
    <name type="scientific">Gordoniibacillus kamchatkensis</name>
    <dbReference type="NCBI Taxonomy" id="1590651"/>
    <lineage>
        <taxon>Bacteria</taxon>
        <taxon>Bacillati</taxon>
        <taxon>Bacillota</taxon>
        <taxon>Bacilli</taxon>
        <taxon>Bacillales</taxon>
        <taxon>Paenibacillaceae</taxon>
        <taxon>Gordoniibacillus</taxon>
    </lineage>
</organism>
<dbReference type="RefSeq" id="WP_041046774.1">
    <property type="nucleotide sequence ID" value="NZ_JXAK01000008.1"/>
</dbReference>
<dbReference type="InterPro" id="IPR002347">
    <property type="entry name" value="SDR_fam"/>
</dbReference>
<protein>
    <submittedName>
        <fullName evidence="3">3-ketoacyl-ACP reductase</fullName>
    </submittedName>
</protein>
<dbReference type="SUPFAM" id="SSF51735">
    <property type="entry name" value="NAD(P)-binding Rossmann-fold domains"/>
    <property type="match status" value="1"/>
</dbReference>
<name>A0ABR5AKC9_9BACL</name>
<evidence type="ECO:0000256" key="1">
    <source>
        <dbReference type="ARBA" id="ARBA00006484"/>
    </source>
</evidence>